<dbReference type="InterPro" id="IPR035595">
    <property type="entry name" value="UDP_glycos_trans_CS"/>
</dbReference>
<dbReference type="InterPro" id="IPR002213">
    <property type="entry name" value="UDP_glucos_trans"/>
</dbReference>
<reference evidence="8 9" key="1">
    <citation type="submission" date="2025-04" db="UniProtKB">
        <authorList>
            <consortium name="RefSeq"/>
        </authorList>
    </citation>
    <scope>IDENTIFICATION</scope>
    <source>
        <tissue evidence="8 9">Young leaves</tissue>
    </source>
</reference>
<dbReference type="EC" id="2.4.1.-" evidence="6"/>
<dbReference type="PROSITE" id="PS00375">
    <property type="entry name" value="UDPGT"/>
    <property type="match status" value="1"/>
</dbReference>
<keyword evidence="7" id="KW-1185">Reference proteome</keyword>
<dbReference type="GeneID" id="111464369"/>
<organism evidence="7 9">
    <name type="scientific">Cucurbita moschata</name>
    <name type="common">Winter crookneck squash</name>
    <name type="synonym">Cucurbita pepo var. moschata</name>
    <dbReference type="NCBI Taxonomy" id="3662"/>
    <lineage>
        <taxon>Eukaryota</taxon>
        <taxon>Viridiplantae</taxon>
        <taxon>Streptophyta</taxon>
        <taxon>Embryophyta</taxon>
        <taxon>Tracheophyta</taxon>
        <taxon>Spermatophyta</taxon>
        <taxon>Magnoliopsida</taxon>
        <taxon>eudicotyledons</taxon>
        <taxon>Gunneridae</taxon>
        <taxon>Pentapetalae</taxon>
        <taxon>rosids</taxon>
        <taxon>fabids</taxon>
        <taxon>Cucurbitales</taxon>
        <taxon>Cucurbitaceae</taxon>
        <taxon>Cucurbiteae</taxon>
        <taxon>Cucurbita</taxon>
    </lineage>
</organism>
<dbReference type="FunFam" id="3.40.50.2000:FF:000019">
    <property type="entry name" value="Glycosyltransferase"/>
    <property type="match status" value="1"/>
</dbReference>
<dbReference type="RefSeq" id="XP_022964320.1">
    <property type="nucleotide sequence ID" value="XM_023108552.1"/>
</dbReference>
<proteinExistence type="inferred from homology"/>
<comment type="catalytic activity">
    <reaction evidence="4">
        <text>mogrol + UDP-alpha-D-glucose = mogroside IE + UDP + H(+)</text>
        <dbReference type="Rhea" id="RHEA:52044"/>
        <dbReference type="ChEBI" id="CHEBI:15378"/>
        <dbReference type="ChEBI" id="CHEBI:58223"/>
        <dbReference type="ChEBI" id="CHEBI:58885"/>
        <dbReference type="ChEBI" id="CHEBI:138974"/>
        <dbReference type="ChEBI" id="CHEBI:138975"/>
        <dbReference type="EC" id="2.4.1.350"/>
    </reaction>
    <physiologicalReaction direction="left-to-right" evidence="4">
        <dbReference type="Rhea" id="RHEA:52045"/>
    </physiologicalReaction>
</comment>
<evidence type="ECO:0000256" key="1">
    <source>
        <dbReference type="ARBA" id="ARBA00004721"/>
    </source>
</evidence>
<evidence type="ECO:0000256" key="2">
    <source>
        <dbReference type="ARBA" id="ARBA00009995"/>
    </source>
</evidence>
<dbReference type="PANTHER" id="PTHR11926:SF870">
    <property type="entry name" value="UDP-GLYCOSYLTRANSFERASE 75B1"/>
    <property type="match status" value="1"/>
</dbReference>
<sequence>MDNTGDKRRRVLLISFPSQGHINPSLQFAKRLTRHHVHVTFVTSLSVYRRMPQIPTLPHVSFASYSDGYDDGFKPGDDDPNRSHSEMERLGSEAVKDMITTNAEEGQPFTCVVYSILFPWVAVVARSLHLPSILLWIEPATVFTLYYHYFNGYKDTITQSILDNPSRTIQLPGLPLLTGHDVPSFLLPSNVYGFGFSVFRRLFELLAQQTNPKVLVNTFEALEQDVLRGMDKFHLVPIGPLVPSAFLDCEDPSDASFGGDMFPCSRKNDDYISWLNSNPKAAVVYVSFGSISRLSKEQKEEIASGLLSFGQPFLWVIREEDMGDDTLSCREELEAVGKIVPWCSQLEVLSSPATGCFVTHCGWNSTLESLVCGVPMVGFPQWADQGTNAKIIEDMTETGVRVEVGMDGMVKREEIKRCLEVVMGDSNKGEEIRKKALKWKELAKGAARDGGSSDANFKAFVDQVCS</sequence>
<evidence type="ECO:0000313" key="8">
    <source>
        <dbReference type="RefSeq" id="XP_022964320.1"/>
    </source>
</evidence>
<evidence type="ECO:0000256" key="6">
    <source>
        <dbReference type="RuleBase" id="RU362057"/>
    </source>
</evidence>
<dbReference type="Gene3D" id="3.40.50.2000">
    <property type="entry name" value="Glycogen Phosphorylase B"/>
    <property type="match status" value="2"/>
</dbReference>
<gene>
    <name evidence="8 9" type="primary">LOC111464369</name>
</gene>
<accession>A0A6J1HIK9</accession>
<name>A0A6J1HIK9_CUCMO</name>
<dbReference type="CDD" id="cd03784">
    <property type="entry name" value="GT1_Gtf-like"/>
    <property type="match status" value="1"/>
</dbReference>
<dbReference type="KEGG" id="cmos:111464369"/>
<keyword evidence="3 5" id="KW-0808">Transferase</keyword>
<protein>
    <recommendedName>
        <fullName evidence="6">Glycosyltransferase</fullName>
        <ecNumber evidence="6">2.4.1.-</ecNumber>
    </recommendedName>
</protein>
<keyword evidence="5" id="KW-0328">Glycosyltransferase</keyword>
<evidence type="ECO:0000256" key="5">
    <source>
        <dbReference type="RuleBase" id="RU003718"/>
    </source>
</evidence>
<dbReference type="Pfam" id="PF00201">
    <property type="entry name" value="UDPGT"/>
    <property type="match status" value="1"/>
</dbReference>
<dbReference type="RefSeq" id="XP_022964321.1">
    <property type="nucleotide sequence ID" value="XM_023108553.1"/>
</dbReference>
<comment type="similarity">
    <text evidence="2 5">Belongs to the UDP-glycosyltransferase family.</text>
</comment>
<dbReference type="Proteomes" id="UP000504609">
    <property type="component" value="Unplaced"/>
</dbReference>
<dbReference type="GO" id="GO:0080043">
    <property type="term" value="F:quercetin 3-O-glucosyltransferase activity"/>
    <property type="evidence" value="ECO:0007669"/>
    <property type="project" value="TreeGrafter"/>
</dbReference>
<evidence type="ECO:0000313" key="7">
    <source>
        <dbReference type="Proteomes" id="UP000504609"/>
    </source>
</evidence>
<evidence type="ECO:0000256" key="3">
    <source>
        <dbReference type="ARBA" id="ARBA00022679"/>
    </source>
</evidence>
<dbReference type="AlphaFoldDB" id="A0A6J1HIK9"/>
<dbReference type="SUPFAM" id="SSF53756">
    <property type="entry name" value="UDP-Glycosyltransferase/glycogen phosphorylase"/>
    <property type="match status" value="1"/>
</dbReference>
<dbReference type="GO" id="GO:0080044">
    <property type="term" value="F:quercetin 7-O-glucosyltransferase activity"/>
    <property type="evidence" value="ECO:0007669"/>
    <property type="project" value="TreeGrafter"/>
</dbReference>
<comment type="pathway">
    <text evidence="1">Secondary metabolite biosynthesis; terpenoid biosynthesis.</text>
</comment>
<evidence type="ECO:0000313" key="9">
    <source>
        <dbReference type="RefSeq" id="XP_022964321.1"/>
    </source>
</evidence>
<evidence type="ECO:0000256" key="4">
    <source>
        <dbReference type="ARBA" id="ARBA00050692"/>
    </source>
</evidence>
<dbReference type="PANTHER" id="PTHR11926">
    <property type="entry name" value="GLUCOSYL/GLUCURONOSYL TRANSFERASES"/>
    <property type="match status" value="1"/>
</dbReference>